<dbReference type="SUPFAM" id="SSF52047">
    <property type="entry name" value="RNI-like"/>
    <property type="match status" value="1"/>
</dbReference>
<dbReference type="PANTHER" id="PTHR24110:SF3">
    <property type="entry name" value="CENTROSOMAL PROTEIN OF 78 KDA"/>
    <property type="match status" value="1"/>
</dbReference>
<reference evidence="3 4" key="1">
    <citation type="journal article" date="2018" name="BMC Genomics">
        <title>Genomic comparison of Trypanosoma conorhini and Trypanosoma rangeli to Trypanosoma cruzi strains of high and low virulence.</title>
        <authorList>
            <person name="Bradwell K.R."/>
            <person name="Koparde V.N."/>
            <person name="Matveyev A.V."/>
            <person name="Serrano M.G."/>
            <person name="Alves J.M."/>
            <person name="Parikh H."/>
            <person name="Huang B."/>
            <person name="Lee V."/>
            <person name="Espinosa-Alvarez O."/>
            <person name="Ortiz P.A."/>
            <person name="Costa-Martins A.G."/>
            <person name="Teixeira M.M."/>
            <person name="Buck G.A."/>
        </authorList>
    </citation>
    <scope>NUCLEOTIDE SEQUENCE [LARGE SCALE GENOMIC DNA]</scope>
    <source>
        <strain evidence="3 4">025E</strain>
    </source>
</reference>
<keyword evidence="1" id="KW-0175">Coiled coil</keyword>
<protein>
    <recommendedName>
        <fullName evidence="5">Leucine-rich repeat protein (LRRP)</fullName>
    </recommendedName>
</protein>
<feature type="compositionally biased region" description="Low complexity" evidence="2">
    <location>
        <begin position="710"/>
        <end position="724"/>
    </location>
</feature>
<dbReference type="RefSeq" id="XP_029230577.1">
    <property type="nucleotide sequence ID" value="XM_029369429.1"/>
</dbReference>
<feature type="compositionally biased region" description="Low complexity" evidence="2">
    <location>
        <begin position="379"/>
        <end position="388"/>
    </location>
</feature>
<keyword evidence="4" id="KW-1185">Reference proteome</keyword>
<dbReference type="OrthoDB" id="251871at2759"/>
<dbReference type="PANTHER" id="PTHR24110">
    <property type="entry name" value="CENTROSOMAL PROTEIN OF 78 KDA"/>
    <property type="match status" value="1"/>
</dbReference>
<feature type="region of interest" description="Disordered" evidence="2">
    <location>
        <begin position="703"/>
        <end position="724"/>
    </location>
</feature>
<feature type="coiled-coil region" evidence="1">
    <location>
        <begin position="661"/>
        <end position="703"/>
    </location>
</feature>
<feature type="compositionally biased region" description="Polar residues" evidence="2">
    <location>
        <begin position="570"/>
        <end position="582"/>
    </location>
</feature>
<gene>
    <name evidence="3" type="ORF">Tco025E_02504</name>
</gene>
<feature type="compositionally biased region" description="Low complexity" evidence="2">
    <location>
        <begin position="447"/>
        <end position="466"/>
    </location>
</feature>
<accession>A0A422Q4H8</accession>
<dbReference type="InterPro" id="IPR032675">
    <property type="entry name" value="LRR_dom_sf"/>
</dbReference>
<evidence type="ECO:0000313" key="4">
    <source>
        <dbReference type="Proteomes" id="UP000284403"/>
    </source>
</evidence>
<feature type="compositionally biased region" description="Low complexity" evidence="2">
    <location>
        <begin position="419"/>
        <end position="428"/>
    </location>
</feature>
<dbReference type="Proteomes" id="UP000284403">
    <property type="component" value="Unassembled WGS sequence"/>
</dbReference>
<feature type="region of interest" description="Disordered" evidence="2">
    <location>
        <begin position="553"/>
        <end position="615"/>
    </location>
</feature>
<dbReference type="GeneID" id="40316115"/>
<evidence type="ECO:0008006" key="5">
    <source>
        <dbReference type="Google" id="ProtNLM"/>
    </source>
</evidence>
<name>A0A422Q4H8_9TRYP</name>
<evidence type="ECO:0000313" key="3">
    <source>
        <dbReference type="EMBL" id="RNF24891.1"/>
    </source>
</evidence>
<proteinExistence type="predicted"/>
<dbReference type="Gene3D" id="3.80.10.10">
    <property type="entry name" value="Ribonuclease Inhibitor"/>
    <property type="match status" value="1"/>
</dbReference>
<evidence type="ECO:0000256" key="1">
    <source>
        <dbReference type="SAM" id="Coils"/>
    </source>
</evidence>
<evidence type="ECO:0000256" key="2">
    <source>
        <dbReference type="SAM" id="MobiDB-lite"/>
    </source>
</evidence>
<sequence>MLPIVQEYMAQCAQRREEPYYGFLERAGAGEIVTDLDFAPQQAVRVFAATLLRCGPRSIAAKGPKLQVLALRYDSNKGMHHPPRQSRRRLSYAVLLAQRLPEDVIVAPQNRPLLRSLIDGVRVACMTYTRHLARVELCGLPLAQVREVAARLFDVLKHCELLRVLKLNKSRLTDQLFTRLTTTVNTFPALKEAHFSECGLTDGSAHGIHSIILLNRGREQGGAWRASLRDGGGGGGPCSSSHAAAPAWGLEALDLSGNSLGDATLRRLGLAIAHDASLRVVDMSRNAVTTAGLKEFLQQGTLQASAVASLDLSKNLIDTQDTYLVGDGFACQHTYAEQLLLTRVEPREGRGSGGSGSGSGVAPEDAGEAPRLPTPPIPSLTTTPVPVSAVGAPLELRRRTPPSEDNAGSGGSGREAGRPRGSSPAVAWEAEEEGAEARSRWVAGEVAAARSRPSRGGTRTPSSTTADRCSTASRRKPDPRASEPPRHSQAEPGRGQELPPPPQLPQGAMPFFPPLLFPPPTTIGGDDGHHPQPQQQWCGVPLYVPVPVSSLGPTAATLPRPRSTRDAAVGTSSLSDTQPRSPSGSSTGGTLAVCGGSPHSDPDGVVQEPTRGGSDGANAFAKMMLEPLQTGAWDQADWRRNEQRFLESLILRVESHETATTETLERNYQATRDRLDAVQAEFARRLQELLEEQRAESRRLRGELRKRLPSEQPQEEGPQQQDPEAAMAEELAQLIQTGMRRIHEQMERPGAAAAAAAAAAASFSHTTTSAAAAGDGLLQSTQAYLRAVKERLGSLGW</sequence>
<feature type="region of interest" description="Disordered" evidence="2">
    <location>
        <begin position="346"/>
        <end position="535"/>
    </location>
</feature>
<comment type="caution">
    <text evidence="3">The sequence shown here is derived from an EMBL/GenBank/DDBJ whole genome shotgun (WGS) entry which is preliminary data.</text>
</comment>
<dbReference type="EMBL" id="MKKU01000094">
    <property type="protein sequence ID" value="RNF24891.1"/>
    <property type="molecule type" value="Genomic_DNA"/>
</dbReference>
<organism evidence="3 4">
    <name type="scientific">Trypanosoma conorhini</name>
    <dbReference type="NCBI Taxonomy" id="83891"/>
    <lineage>
        <taxon>Eukaryota</taxon>
        <taxon>Discoba</taxon>
        <taxon>Euglenozoa</taxon>
        <taxon>Kinetoplastea</taxon>
        <taxon>Metakinetoplastina</taxon>
        <taxon>Trypanosomatida</taxon>
        <taxon>Trypanosomatidae</taxon>
        <taxon>Trypanosoma</taxon>
    </lineage>
</organism>
<feature type="compositionally biased region" description="Basic and acidic residues" evidence="2">
    <location>
        <begin position="475"/>
        <end position="489"/>
    </location>
</feature>
<dbReference type="AlphaFoldDB" id="A0A422Q4H8"/>
<feature type="compositionally biased region" description="Pro residues" evidence="2">
    <location>
        <begin position="511"/>
        <end position="521"/>
    </location>
</feature>